<dbReference type="CDD" id="cd14352">
    <property type="entry name" value="UBA_DCN1"/>
    <property type="match status" value="1"/>
</dbReference>
<evidence type="ECO:0000256" key="2">
    <source>
        <dbReference type="RuleBase" id="RU410713"/>
    </source>
</evidence>
<dbReference type="InParanoid" id="I2GVN9"/>
<dbReference type="Pfam" id="PF14555">
    <property type="entry name" value="UBA_4"/>
    <property type="match status" value="1"/>
</dbReference>
<dbReference type="GO" id="GO:0000151">
    <property type="term" value="C:ubiquitin ligase complex"/>
    <property type="evidence" value="ECO:0007669"/>
    <property type="project" value="TreeGrafter"/>
</dbReference>
<dbReference type="PANTHER" id="PTHR12281">
    <property type="entry name" value="RP42 RELATED"/>
    <property type="match status" value="1"/>
</dbReference>
<dbReference type="eggNOG" id="KOG3077">
    <property type="taxonomic scope" value="Eukaryota"/>
</dbReference>
<dbReference type="PANTHER" id="PTHR12281:SF31">
    <property type="entry name" value="DCN1-LIKE PROTEIN 3"/>
    <property type="match status" value="1"/>
</dbReference>
<dbReference type="InterPro" id="IPR042460">
    <property type="entry name" value="DCN1-like_PONY"/>
</dbReference>
<gene>
    <name evidence="4" type="primary">TBLA0A03930</name>
    <name evidence="4" type="ORF">TBLA_0A03930</name>
</gene>
<organism evidence="4 5">
    <name type="scientific">Henningerozyma blattae (strain ATCC 34711 / CBS 6284 / DSM 70876 / NBRC 10599 / NRRL Y-10934 / UCD 77-7)</name>
    <name type="common">Yeast</name>
    <name type="synonym">Tetrapisispora blattae</name>
    <dbReference type="NCBI Taxonomy" id="1071380"/>
    <lineage>
        <taxon>Eukaryota</taxon>
        <taxon>Fungi</taxon>
        <taxon>Dikarya</taxon>
        <taxon>Ascomycota</taxon>
        <taxon>Saccharomycotina</taxon>
        <taxon>Saccharomycetes</taxon>
        <taxon>Saccharomycetales</taxon>
        <taxon>Saccharomycetaceae</taxon>
        <taxon>Henningerozyma</taxon>
    </lineage>
</organism>
<dbReference type="RefSeq" id="XP_004177710.1">
    <property type="nucleotide sequence ID" value="XM_004177662.1"/>
</dbReference>
<dbReference type="Gene3D" id="1.10.8.10">
    <property type="entry name" value="DNA helicase RuvA subunit, C-terminal domain"/>
    <property type="match status" value="1"/>
</dbReference>
<dbReference type="GeneID" id="14492811"/>
<dbReference type="Pfam" id="PF03556">
    <property type="entry name" value="Cullin_binding"/>
    <property type="match status" value="1"/>
</dbReference>
<evidence type="ECO:0000313" key="4">
    <source>
        <dbReference type="EMBL" id="CCH58191.1"/>
    </source>
</evidence>
<dbReference type="Gene3D" id="1.10.238.200">
    <property type="entry name" value="Cullin, PONY binding domain"/>
    <property type="match status" value="1"/>
</dbReference>
<dbReference type="GO" id="GO:0030674">
    <property type="term" value="F:protein-macromolecule adaptor activity"/>
    <property type="evidence" value="ECO:0007669"/>
    <property type="project" value="EnsemblFungi"/>
</dbReference>
<keyword evidence="1" id="KW-0833">Ubl conjugation pathway</keyword>
<dbReference type="SUPFAM" id="SSF46934">
    <property type="entry name" value="UBA-like"/>
    <property type="match status" value="1"/>
</dbReference>
<dbReference type="HOGENOM" id="CLU_047042_0_0_1"/>
<dbReference type="Proteomes" id="UP000002866">
    <property type="component" value="Chromosome 1"/>
</dbReference>
<dbReference type="GO" id="GO:0045116">
    <property type="term" value="P:protein neddylation"/>
    <property type="evidence" value="ECO:0007669"/>
    <property type="project" value="EnsemblFungi"/>
</dbReference>
<dbReference type="AlphaFoldDB" id="I2GVN9"/>
<dbReference type="GO" id="GO:0097602">
    <property type="term" value="F:cullin family protein binding"/>
    <property type="evidence" value="ECO:0007669"/>
    <property type="project" value="EnsemblFungi"/>
</dbReference>
<dbReference type="InterPro" id="IPR009060">
    <property type="entry name" value="UBA-like_sf"/>
</dbReference>
<accession>I2GVN9</accession>
<keyword evidence="5" id="KW-1185">Reference proteome</keyword>
<dbReference type="STRING" id="1071380.I2GVN9"/>
<dbReference type="GO" id="GO:0032182">
    <property type="term" value="F:ubiquitin-like protein binding"/>
    <property type="evidence" value="ECO:0007669"/>
    <property type="project" value="EnsemblFungi"/>
</dbReference>
<evidence type="ECO:0000256" key="1">
    <source>
        <dbReference type="ARBA" id="ARBA00022786"/>
    </source>
</evidence>
<protein>
    <recommendedName>
        <fullName evidence="2">Defective in cullin neddylation protein</fullName>
    </recommendedName>
</protein>
<evidence type="ECO:0000259" key="3">
    <source>
        <dbReference type="PROSITE" id="PS51229"/>
    </source>
</evidence>
<dbReference type="InterPro" id="IPR014764">
    <property type="entry name" value="DCN-prot"/>
</dbReference>
<dbReference type="PROSITE" id="PS51229">
    <property type="entry name" value="DCUN1"/>
    <property type="match status" value="1"/>
</dbReference>
<dbReference type="OrthoDB" id="27198at2759"/>
<name>I2GVN9_HENB6</name>
<dbReference type="FunCoup" id="I2GVN9">
    <property type="interactions" value="444"/>
</dbReference>
<proteinExistence type="predicted"/>
<sequence>MMASDQTLKEFMSLANSDLSTAQKYLKRNKWRLEYALNDFYDNEIGSFLIQDLARDNKILGIEYVRPLTELYNHYAIDSGVLGTEGLVKLVDDLGYTVDHLVTLCLAKLVGCIHFTTPILLSNFIDSLKANKCRSLEDIKNLLNEFDNKLKTNGEYYTFIYDSCFNLLLEEGKKTIDSETAQEYWDLFFACQNYPIKVQSDQYQQWFKYLSNANIKEITKDQWAMLLRFFKKFPSLSELQRKYSEDSAWPYIFDEYYEYLEDNNKI</sequence>
<dbReference type="GO" id="GO:0031624">
    <property type="term" value="F:ubiquitin conjugating enzyme binding"/>
    <property type="evidence" value="ECO:0007669"/>
    <property type="project" value="EnsemblFungi"/>
</dbReference>
<dbReference type="OMA" id="LWCKFLQ"/>
<reference evidence="4 5" key="1">
    <citation type="journal article" date="2011" name="Proc. Natl. Acad. Sci. U.S.A.">
        <title>Evolutionary erosion of yeast sex chromosomes by mating-type switching accidents.</title>
        <authorList>
            <person name="Gordon J.L."/>
            <person name="Armisen D."/>
            <person name="Proux-Wera E."/>
            <person name="Oheigeartaigh S.S."/>
            <person name="Byrne K.P."/>
            <person name="Wolfe K.H."/>
        </authorList>
    </citation>
    <scope>NUCLEOTIDE SEQUENCE [LARGE SCALE GENOMIC DNA]</scope>
    <source>
        <strain evidence="5">ATCC 34711 / CBS 6284 / DSM 70876 / NBRC 10599 / NRRL Y-10934 / UCD 77-7</strain>
    </source>
</reference>
<dbReference type="Gene3D" id="1.10.238.10">
    <property type="entry name" value="EF-hand"/>
    <property type="match status" value="1"/>
</dbReference>
<dbReference type="InterPro" id="IPR005176">
    <property type="entry name" value="PONY_dom"/>
</dbReference>
<evidence type="ECO:0000313" key="5">
    <source>
        <dbReference type="Proteomes" id="UP000002866"/>
    </source>
</evidence>
<comment type="function">
    <text evidence="2">Neddylation of cullins play an essential role in the regulation of SCF-type complexes activity.</text>
</comment>
<feature type="domain" description="DCUN1" evidence="3">
    <location>
        <begin position="63"/>
        <end position="261"/>
    </location>
</feature>
<dbReference type="KEGG" id="tbl:TBLA_0A03930"/>
<dbReference type="EMBL" id="HE806316">
    <property type="protein sequence ID" value="CCH58191.1"/>
    <property type="molecule type" value="Genomic_DNA"/>
</dbReference>